<keyword evidence="4" id="KW-1185">Reference proteome</keyword>
<reference evidence="3 4" key="1">
    <citation type="submission" date="2018-05" db="EMBL/GenBank/DDBJ databases">
        <title>Draft Genome Sequence of Arthrobacter cumminsii IME1328, Isolated from a Patient Who Suffered from Foot Ulcers in China.</title>
        <authorList>
            <person name="Li M."/>
            <person name="Jiang Z."/>
            <person name="Sun Q."/>
            <person name="Tong Y."/>
        </authorList>
    </citation>
    <scope>NUCLEOTIDE SEQUENCE [LARGE SCALE GENOMIC DNA]</scope>
    <source>
        <strain evidence="3 4">IME1328</strain>
    </source>
</reference>
<evidence type="ECO:0000313" key="3">
    <source>
        <dbReference type="EMBL" id="PWI27257.1"/>
    </source>
</evidence>
<evidence type="ECO:0000313" key="4">
    <source>
        <dbReference type="Proteomes" id="UP000245514"/>
    </source>
</evidence>
<dbReference type="Proteomes" id="UP000245514">
    <property type="component" value="Unassembled WGS sequence"/>
</dbReference>
<feature type="compositionally biased region" description="Acidic residues" evidence="1">
    <location>
        <begin position="283"/>
        <end position="297"/>
    </location>
</feature>
<feature type="region of interest" description="Disordered" evidence="1">
    <location>
        <begin position="274"/>
        <end position="297"/>
    </location>
</feature>
<protein>
    <recommendedName>
        <fullName evidence="2">YgjP-like metallopeptidase domain-containing protein</fullName>
    </recommendedName>
</protein>
<comment type="caution">
    <text evidence="3">The sequence shown here is derived from an EMBL/GenBank/DDBJ whole genome shotgun (WGS) entry which is preliminary data.</text>
</comment>
<dbReference type="CDD" id="cd07344">
    <property type="entry name" value="M48_yhfN_like"/>
    <property type="match status" value="1"/>
</dbReference>
<proteinExistence type="predicted"/>
<organism evidence="3 4">
    <name type="scientific">Pseudoglutamicibacter cumminsii</name>
    <dbReference type="NCBI Taxonomy" id="156979"/>
    <lineage>
        <taxon>Bacteria</taxon>
        <taxon>Bacillati</taxon>
        <taxon>Actinomycetota</taxon>
        <taxon>Actinomycetes</taxon>
        <taxon>Micrococcales</taxon>
        <taxon>Micrococcaceae</taxon>
        <taxon>Pseudoglutamicibacter</taxon>
    </lineage>
</organism>
<evidence type="ECO:0000259" key="2">
    <source>
        <dbReference type="Pfam" id="PF01863"/>
    </source>
</evidence>
<name>A0ABX5L6J6_9MICC</name>
<dbReference type="EMBL" id="QFWG01000012">
    <property type="protein sequence ID" value="PWI27257.1"/>
    <property type="molecule type" value="Genomic_DNA"/>
</dbReference>
<dbReference type="PANTHER" id="PTHR30399">
    <property type="entry name" value="UNCHARACTERIZED PROTEIN YGJP"/>
    <property type="match status" value="1"/>
</dbReference>
<dbReference type="Gene3D" id="3.30.2010.10">
    <property type="entry name" value="Metalloproteases ('zincins'), catalytic domain"/>
    <property type="match status" value="1"/>
</dbReference>
<sequence>MWVAWQPSPKVTRPSGYANTRAPGASTCCSSCVSATGSAVMCPPLMWGSCSEVSCGYRGIFSAVTALLSTISDVHSARVRRIDNNGMRTPVDHWSCIVKSEQRITVDDQPVLVRRSSRRWKTVSARWEGGVMCLAVPATLSDKQVESWARKMRKRLGSKPSAARSDEALMRRAEEISHEVFDGRGVPSSIRWVTNQRMRWGSATLSTGAVRISHLLEQMPQWVIDYVIGHEMAHLIVPKDGHGKRFKALESKIPRAAEAKAFLDGVVWARRLGGDEAGGVDPNGDEPAGDEPGGEQV</sequence>
<dbReference type="Pfam" id="PF01863">
    <property type="entry name" value="YgjP-like"/>
    <property type="match status" value="1"/>
</dbReference>
<feature type="domain" description="YgjP-like metallopeptidase" evidence="2">
    <location>
        <begin position="192"/>
        <end position="263"/>
    </location>
</feature>
<dbReference type="InterPro" id="IPR053136">
    <property type="entry name" value="UTP_pyrophosphatase-like"/>
</dbReference>
<dbReference type="InterPro" id="IPR002725">
    <property type="entry name" value="YgjP-like_metallopeptidase"/>
</dbReference>
<dbReference type="PANTHER" id="PTHR30399:SF1">
    <property type="entry name" value="UTP PYROPHOSPHATASE"/>
    <property type="match status" value="1"/>
</dbReference>
<evidence type="ECO:0000256" key="1">
    <source>
        <dbReference type="SAM" id="MobiDB-lite"/>
    </source>
</evidence>
<accession>A0ABX5L6J6</accession>
<gene>
    <name evidence="3" type="ORF">CAY35_08460</name>
</gene>